<reference evidence="4" key="1">
    <citation type="journal article" date="2023" name="Mol. Phylogenet. Evol.">
        <title>Genome-scale phylogeny and comparative genomics of the fungal order Sordariales.</title>
        <authorList>
            <person name="Hensen N."/>
            <person name="Bonometti L."/>
            <person name="Westerberg I."/>
            <person name="Brannstrom I.O."/>
            <person name="Guillou S."/>
            <person name="Cros-Aarteil S."/>
            <person name="Calhoun S."/>
            <person name="Haridas S."/>
            <person name="Kuo A."/>
            <person name="Mondo S."/>
            <person name="Pangilinan J."/>
            <person name="Riley R."/>
            <person name="LaButti K."/>
            <person name="Andreopoulos B."/>
            <person name="Lipzen A."/>
            <person name="Chen C."/>
            <person name="Yan M."/>
            <person name="Daum C."/>
            <person name="Ng V."/>
            <person name="Clum A."/>
            <person name="Steindorff A."/>
            <person name="Ohm R.A."/>
            <person name="Martin F."/>
            <person name="Silar P."/>
            <person name="Natvig D.O."/>
            <person name="Lalanne C."/>
            <person name="Gautier V."/>
            <person name="Ament-Velasquez S.L."/>
            <person name="Kruys A."/>
            <person name="Hutchinson M.I."/>
            <person name="Powell A.J."/>
            <person name="Barry K."/>
            <person name="Miller A.N."/>
            <person name="Grigoriev I.V."/>
            <person name="Debuchy R."/>
            <person name="Gladieux P."/>
            <person name="Hiltunen Thoren M."/>
            <person name="Johannesson H."/>
        </authorList>
    </citation>
    <scope>NUCLEOTIDE SEQUENCE</scope>
    <source>
        <strain evidence="4">CBS 232.78</strain>
    </source>
</reference>
<keyword evidence="2" id="KW-1133">Transmembrane helix</keyword>
<evidence type="ECO:0000313" key="5">
    <source>
        <dbReference type="Proteomes" id="UP001285441"/>
    </source>
</evidence>
<feature type="compositionally biased region" description="Polar residues" evidence="1">
    <location>
        <begin position="367"/>
        <end position="380"/>
    </location>
</feature>
<dbReference type="Proteomes" id="UP001285441">
    <property type="component" value="Unassembled WGS sequence"/>
</dbReference>
<keyword evidence="2" id="KW-0812">Transmembrane</keyword>
<feature type="region of interest" description="Disordered" evidence="1">
    <location>
        <begin position="302"/>
        <end position="326"/>
    </location>
</feature>
<evidence type="ECO:0000256" key="3">
    <source>
        <dbReference type="SAM" id="SignalP"/>
    </source>
</evidence>
<keyword evidence="3" id="KW-0732">Signal</keyword>
<evidence type="ECO:0000313" key="4">
    <source>
        <dbReference type="EMBL" id="KAK3394572.1"/>
    </source>
</evidence>
<keyword evidence="2" id="KW-0472">Membrane</keyword>
<feature type="region of interest" description="Disordered" evidence="1">
    <location>
        <begin position="366"/>
        <end position="399"/>
    </location>
</feature>
<dbReference type="AlphaFoldDB" id="A0AAE0P785"/>
<gene>
    <name evidence="4" type="ORF">B0H63DRAFT_517689</name>
</gene>
<evidence type="ECO:0000256" key="1">
    <source>
        <dbReference type="SAM" id="MobiDB-lite"/>
    </source>
</evidence>
<sequence length="459" mass="47741">MRISTSGGWLLAALYLGSANGQEASAVTFSEEEFRSGLYSLPIFNVAGPEPYHKFTFSSTWKGVTTFGLYLVQSDDKVLEKGSGTAWQDKPPSSAASGGLGGAPKSIPAVPLTVFVSPGPYPDSIQTKGEIQLHPKNISDANILGEACYFNATLPGNAGFSYSRLFTFIDFANETSKLDRGRFTSTQPYRQDDYSTDANQSQPDPSSTTANSDVAGSGSLSTATTVPTAGVAGPVRAEDAGLSIGAIIGIAVGCGVAGLLLITALIWFFVLHRRRDPKLHSSGDSYGTGLRAEDLIITKEASAGVDGSPHSPYSDDGAAAGGSGTMNGSYHEAGSLHNAGPTAGAGAGAGAAAAAAVIPHRLHPQRDLQSSLDQTRSYTPYSDHPSGHMGSPSTHTASVAPTDDTRVAMSSPTPGRATPHGVAAQYAHLVEEGMTEAEVRRLEEEERQLDAAIEQAARH</sequence>
<protein>
    <recommendedName>
        <fullName evidence="6">Mid2 domain-containing protein</fullName>
    </recommendedName>
</protein>
<evidence type="ECO:0008006" key="6">
    <source>
        <dbReference type="Google" id="ProtNLM"/>
    </source>
</evidence>
<feature type="compositionally biased region" description="Polar residues" evidence="1">
    <location>
        <begin position="196"/>
        <end position="221"/>
    </location>
</feature>
<accession>A0AAE0P785</accession>
<name>A0AAE0P785_9PEZI</name>
<comment type="caution">
    <text evidence="4">The sequence shown here is derived from an EMBL/GenBank/DDBJ whole genome shotgun (WGS) entry which is preliminary data.</text>
</comment>
<feature type="region of interest" description="Disordered" evidence="1">
    <location>
        <begin position="82"/>
        <end position="102"/>
    </location>
</feature>
<feature type="signal peptide" evidence="3">
    <location>
        <begin position="1"/>
        <end position="21"/>
    </location>
</feature>
<keyword evidence="5" id="KW-1185">Reference proteome</keyword>
<reference evidence="4" key="2">
    <citation type="submission" date="2023-06" db="EMBL/GenBank/DDBJ databases">
        <authorList>
            <consortium name="Lawrence Berkeley National Laboratory"/>
            <person name="Haridas S."/>
            <person name="Hensen N."/>
            <person name="Bonometti L."/>
            <person name="Westerberg I."/>
            <person name="Brannstrom I.O."/>
            <person name="Guillou S."/>
            <person name="Cros-Aarteil S."/>
            <person name="Calhoun S."/>
            <person name="Kuo A."/>
            <person name="Mondo S."/>
            <person name="Pangilinan J."/>
            <person name="Riley R."/>
            <person name="LaButti K."/>
            <person name="Andreopoulos B."/>
            <person name="Lipzen A."/>
            <person name="Chen C."/>
            <person name="Yanf M."/>
            <person name="Daum C."/>
            <person name="Ng V."/>
            <person name="Clum A."/>
            <person name="Steindorff A."/>
            <person name="Ohm R."/>
            <person name="Martin F."/>
            <person name="Silar P."/>
            <person name="Natvig D."/>
            <person name="Lalanne C."/>
            <person name="Gautier V."/>
            <person name="Ament-velasquez S.L."/>
            <person name="Kruys A."/>
            <person name="Hutchinson M.I."/>
            <person name="Powell A.J."/>
            <person name="Barry K."/>
            <person name="Miller A.N."/>
            <person name="Grigoriev I.V."/>
            <person name="Debuchy R."/>
            <person name="Gladieux P."/>
            <person name="Thoren M.H."/>
            <person name="Johannesson H."/>
        </authorList>
    </citation>
    <scope>NUCLEOTIDE SEQUENCE</scope>
    <source>
        <strain evidence="4">CBS 232.78</strain>
    </source>
</reference>
<proteinExistence type="predicted"/>
<feature type="transmembrane region" description="Helical" evidence="2">
    <location>
        <begin position="244"/>
        <end position="270"/>
    </location>
</feature>
<feature type="chain" id="PRO_5042025927" description="Mid2 domain-containing protein" evidence="3">
    <location>
        <begin position="22"/>
        <end position="459"/>
    </location>
</feature>
<dbReference type="EMBL" id="JAULSW010000001">
    <property type="protein sequence ID" value="KAK3394572.1"/>
    <property type="molecule type" value="Genomic_DNA"/>
</dbReference>
<organism evidence="4 5">
    <name type="scientific">Podospora didyma</name>
    <dbReference type="NCBI Taxonomy" id="330526"/>
    <lineage>
        <taxon>Eukaryota</taxon>
        <taxon>Fungi</taxon>
        <taxon>Dikarya</taxon>
        <taxon>Ascomycota</taxon>
        <taxon>Pezizomycotina</taxon>
        <taxon>Sordariomycetes</taxon>
        <taxon>Sordariomycetidae</taxon>
        <taxon>Sordariales</taxon>
        <taxon>Podosporaceae</taxon>
        <taxon>Podospora</taxon>
    </lineage>
</organism>
<feature type="region of interest" description="Disordered" evidence="1">
    <location>
        <begin position="182"/>
        <end position="223"/>
    </location>
</feature>
<evidence type="ECO:0000256" key="2">
    <source>
        <dbReference type="SAM" id="Phobius"/>
    </source>
</evidence>